<reference evidence="2 3" key="1">
    <citation type="submission" date="2009-06" db="EMBL/GenBank/DDBJ databases">
        <title>Complete sequence of Desulfovibrio salexigens DSM 2638.</title>
        <authorList>
            <consortium name="US DOE Joint Genome Institute"/>
            <person name="Lucas S."/>
            <person name="Copeland A."/>
            <person name="Lapidus A."/>
            <person name="Glavina del Rio T."/>
            <person name="Tice H."/>
            <person name="Bruce D."/>
            <person name="Goodwin L."/>
            <person name="Pitluck S."/>
            <person name="Munk A.C."/>
            <person name="Brettin T."/>
            <person name="Detter J.C."/>
            <person name="Han C."/>
            <person name="Tapia R."/>
            <person name="Larimer F."/>
            <person name="Land M."/>
            <person name="Hauser L."/>
            <person name="Kyrpides N."/>
            <person name="Anderson I."/>
            <person name="Wall J.D."/>
            <person name="Arkin A.P."/>
            <person name="Dehal P."/>
            <person name="Chivian D."/>
            <person name="Giles B."/>
            <person name="Hazen T.C."/>
        </authorList>
    </citation>
    <scope>NUCLEOTIDE SEQUENCE [LARGE SCALE GENOMIC DNA]</scope>
    <source>
        <strain evidence="3">ATCC 14822 / DSM 2638 / NCIMB 8403 / VKM B-1763</strain>
    </source>
</reference>
<dbReference type="RefSeq" id="WP_015852693.1">
    <property type="nucleotide sequence ID" value="NC_012881.1"/>
</dbReference>
<sequence>MEKINFQYIIDLIQAEVIAPVKKILTSLPQESLYLILSAAGLLALLAAVFAFLLLRPKPKKEHKPQGPQDFVKFFQNSGTIMDIAAAGEHENVLGRGVLTAVKPDHMRVEIIEESGISRLTPTAELILMFPPEQSAAGKVNSFRSTINTIECETGNCGRMVLTPPVKFSLVKRRRHKRKRVIDQQFIRVKLWLGKPDSDDTTFADRIPDLAVNSYDPRSTGHEDNQVINISNGGIGVGASPVLVESKLNIDDDVLISIFMFNFRQKVFKPYWYAGKIRSMENMDGQTCRVGIEFTSTGKMRDENEQNIDWAKI</sequence>
<keyword evidence="3" id="KW-1185">Reference proteome</keyword>
<evidence type="ECO:0000313" key="3">
    <source>
        <dbReference type="Proteomes" id="UP000002601"/>
    </source>
</evidence>
<dbReference type="EMBL" id="CP001649">
    <property type="protein sequence ID" value="ACS80877.1"/>
    <property type="molecule type" value="Genomic_DNA"/>
</dbReference>
<dbReference type="HOGENOM" id="CLU_902331_0_0_7"/>
<organism evidence="2 3">
    <name type="scientific">Maridesulfovibrio salexigens (strain ATCC 14822 / DSM 2638 / NCIMB 8403 / VKM B-1763)</name>
    <name type="common">Desulfovibrio salexigens</name>
    <dbReference type="NCBI Taxonomy" id="526222"/>
    <lineage>
        <taxon>Bacteria</taxon>
        <taxon>Pseudomonadati</taxon>
        <taxon>Thermodesulfobacteriota</taxon>
        <taxon>Desulfovibrionia</taxon>
        <taxon>Desulfovibrionales</taxon>
        <taxon>Desulfovibrionaceae</taxon>
        <taxon>Maridesulfovibrio</taxon>
    </lineage>
</organism>
<keyword evidence="1" id="KW-0812">Transmembrane</keyword>
<protein>
    <recommendedName>
        <fullName evidence="4">PilZ domain-containing protein</fullName>
    </recommendedName>
</protein>
<dbReference type="KEGG" id="dsa:Desal_2825"/>
<dbReference type="OrthoDB" id="5456419at2"/>
<dbReference type="AlphaFoldDB" id="C6C006"/>
<evidence type="ECO:0000256" key="1">
    <source>
        <dbReference type="SAM" id="Phobius"/>
    </source>
</evidence>
<dbReference type="eggNOG" id="ENOG50317RZ">
    <property type="taxonomic scope" value="Bacteria"/>
</dbReference>
<accession>C6C006</accession>
<gene>
    <name evidence="2" type="ordered locus">Desal_2825</name>
</gene>
<keyword evidence="1" id="KW-1133">Transmembrane helix</keyword>
<keyword evidence="1" id="KW-0472">Membrane</keyword>
<evidence type="ECO:0000313" key="2">
    <source>
        <dbReference type="EMBL" id="ACS80877.1"/>
    </source>
</evidence>
<name>C6C006_MARSD</name>
<feature type="transmembrane region" description="Helical" evidence="1">
    <location>
        <begin position="33"/>
        <end position="55"/>
    </location>
</feature>
<proteinExistence type="predicted"/>
<dbReference type="Proteomes" id="UP000002601">
    <property type="component" value="Chromosome"/>
</dbReference>
<evidence type="ECO:0008006" key="4">
    <source>
        <dbReference type="Google" id="ProtNLM"/>
    </source>
</evidence>